<dbReference type="GO" id="GO:0003700">
    <property type="term" value="F:DNA-binding transcription factor activity"/>
    <property type="evidence" value="ECO:0007669"/>
    <property type="project" value="InterPro"/>
</dbReference>
<dbReference type="GO" id="GO:0043565">
    <property type="term" value="F:sequence-specific DNA binding"/>
    <property type="evidence" value="ECO:0007669"/>
    <property type="project" value="InterPro"/>
</dbReference>
<gene>
    <name evidence="4" type="ORF">F1654_01865</name>
</gene>
<evidence type="ECO:0000259" key="3">
    <source>
        <dbReference type="PROSITE" id="PS01124"/>
    </source>
</evidence>
<keyword evidence="2" id="KW-0804">Transcription</keyword>
<feature type="domain" description="HTH araC/xylS-type" evidence="3">
    <location>
        <begin position="26"/>
        <end position="99"/>
    </location>
</feature>
<evidence type="ECO:0000256" key="1">
    <source>
        <dbReference type="ARBA" id="ARBA00023015"/>
    </source>
</evidence>
<protein>
    <submittedName>
        <fullName evidence="4">Helix-turn-helix domain-containing protein</fullName>
    </submittedName>
</protein>
<name>A0A5M6ZM04_9PROT</name>
<organism evidence="4 5">
    <name type="scientific">Alkalicaulis satelles</name>
    <dbReference type="NCBI Taxonomy" id="2609175"/>
    <lineage>
        <taxon>Bacteria</taxon>
        <taxon>Pseudomonadati</taxon>
        <taxon>Pseudomonadota</taxon>
        <taxon>Alphaproteobacteria</taxon>
        <taxon>Maricaulales</taxon>
        <taxon>Maricaulaceae</taxon>
        <taxon>Alkalicaulis</taxon>
    </lineage>
</organism>
<reference evidence="4 5" key="1">
    <citation type="submission" date="2019-09" db="EMBL/GenBank/DDBJ databases">
        <authorList>
            <person name="Kevbrin V."/>
            <person name="Grouzdev D.S."/>
        </authorList>
    </citation>
    <scope>NUCLEOTIDE SEQUENCE [LARGE SCALE GENOMIC DNA]</scope>
    <source>
        <strain evidence="4 5">G-192</strain>
    </source>
</reference>
<dbReference type="Pfam" id="PF12833">
    <property type="entry name" value="HTH_18"/>
    <property type="match status" value="1"/>
</dbReference>
<accession>A0A5M6ZM04</accession>
<dbReference type="PANTHER" id="PTHR43436">
    <property type="entry name" value="ARAC-FAMILY TRANSCRIPTIONAL REGULATOR"/>
    <property type="match status" value="1"/>
</dbReference>
<proteinExistence type="predicted"/>
<sequence>MRATLAHALPGHAASDDRAFLRAKAVSPSSLHDHFKAITTLTPLEFQKRLRLESARALMISTNASAADAAFAVGYHSPSQFSREYRRVFSASPRQDAERLKASGYVGA</sequence>
<keyword evidence="5" id="KW-1185">Reference proteome</keyword>
<evidence type="ECO:0000313" key="5">
    <source>
        <dbReference type="Proteomes" id="UP000325122"/>
    </source>
</evidence>
<evidence type="ECO:0000256" key="2">
    <source>
        <dbReference type="ARBA" id="ARBA00023163"/>
    </source>
</evidence>
<dbReference type="Proteomes" id="UP000325122">
    <property type="component" value="Unassembled WGS sequence"/>
</dbReference>
<dbReference type="PANTHER" id="PTHR43436:SF1">
    <property type="entry name" value="TRANSCRIPTIONAL REGULATORY PROTEIN"/>
    <property type="match status" value="1"/>
</dbReference>
<dbReference type="SUPFAM" id="SSF46689">
    <property type="entry name" value="Homeodomain-like"/>
    <property type="match status" value="1"/>
</dbReference>
<keyword evidence="1" id="KW-0805">Transcription regulation</keyword>
<evidence type="ECO:0000313" key="4">
    <source>
        <dbReference type="EMBL" id="KAA5804774.1"/>
    </source>
</evidence>
<dbReference type="InterPro" id="IPR018060">
    <property type="entry name" value="HTH_AraC"/>
</dbReference>
<dbReference type="AlphaFoldDB" id="A0A5M6ZM04"/>
<dbReference type="PROSITE" id="PS01124">
    <property type="entry name" value="HTH_ARAC_FAMILY_2"/>
    <property type="match status" value="1"/>
</dbReference>
<comment type="caution">
    <text evidence="4">The sequence shown here is derived from an EMBL/GenBank/DDBJ whole genome shotgun (WGS) entry which is preliminary data.</text>
</comment>
<dbReference type="EMBL" id="VWOJ01000001">
    <property type="protein sequence ID" value="KAA5804774.1"/>
    <property type="molecule type" value="Genomic_DNA"/>
</dbReference>
<dbReference type="Gene3D" id="1.10.10.60">
    <property type="entry name" value="Homeodomain-like"/>
    <property type="match status" value="2"/>
</dbReference>
<dbReference type="SMART" id="SM00342">
    <property type="entry name" value="HTH_ARAC"/>
    <property type="match status" value="1"/>
</dbReference>
<dbReference type="InterPro" id="IPR009057">
    <property type="entry name" value="Homeodomain-like_sf"/>
</dbReference>